<sequence length="141" mass="16083">MISFFKNKEKNEPQDNSYSKIAALLIHAAKIDEAYEKKEEDIIKETLIDLGAPVSEIDKIMSEAIIVEDNSNQILDFTREVKNVPDSDKIKIIESLWKIIYSNDSADIYETNLMRRLSGLLYVDAKTMGDLKLKVKSELGK</sequence>
<protein>
    <recommendedName>
        <fullName evidence="1">Co-chaperone DjlA N-terminal domain-containing protein</fullName>
    </recommendedName>
</protein>
<reference evidence="2 3" key="1">
    <citation type="submission" date="2006-04" db="EMBL/GenBank/DDBJ databases">
        <authorList>
            <person name="Giovannoni S.J."/>
            <person name="Cho J.-C."/>
            <person name="Ferriera S."/>
            <person name="Johnson J."/>
            <person name="Kravitz S."/>
            <person name="Halpern A."/>
            <person name="Remington K."/>
            <person name="Beeson K."/>
            <person name="Tran B."/>
            <person name="Rogers Y.-H."/>
            <person name="Friedman R."/>
            <person name="Venter J.C."/>
        </authorList>
    </citation>
    <scope>NUCLEOTIDE SEQUENCE [LARGE SCALE GENOMIC DNA]</scope>
    <source>
        <strain evidence="2 3">HTCC1002</strain>
    </source>
</reference>
<dbReference type="AlphaFoldDB" id="Q1V1I4"/>
<dbReference type="InterPro" id="IPR007791">
    <property type="entry name" value="DjlA_N"/>
</dbReference>
<dbReference type="Gene3D" id="1.10.3680.10">
    <property type="entry name" value="TerB-like"/>
    <property type="match status" value="1"/>
</dbReference>
<organism evidence="2 3">
    <name type="scientific">Pelagibacter ubique (strain HTCC1002)</name>
    <dbReference type="NCBI Taxonomy" id="314261"/>
    <lineage>
        <taxon>Bacteria</taxon>
        <taxon>Pseudomonadati</taxon>
        <taxon>Pseudomonadota</taxon>
        <taxon>Alphaproteobacteria</taxon>
        <taxon>Candidatus Pelagibacterales</taxon>
        <taxon>Candidatus Pelagibacteraceae</taxon>
        <taxon>Candidatus Pelagibacter</taxon>
    </lineage>
</organism>
<dbReference type="SUPFAM" id="SSF158682">
    <property type="entry name" value="TerB-like"/>
    <property type="match status" value="1"/>
</dbReference>
<proteinExistence type="predicted"/>
<feature type="domain" description="Co-chaperone DjlA N-terminal" evidence="1">
    <location>
        <begin position="21"/>
        <end position="129"/>
    </location>
</feature>
<dbReference type="RefSeq" id="WP_006997481.1">
    <property type="nucleotide sequence ID" value="NZ_CH724130.1"/>
</dbReference>
<evidence type="ECO:0000313" key="2">
    <source>
        <dbReference type="EMBL" id="EAS84894.1"/>
    </source>
</evidence>
<evidence type="ECO:0000313" key="3">
    <source>
        <dbReference type="Proteomes" id="UP000005306"/>
    </source>
</evidence>
<dbReference type="Proteomes" id="UP000005306">
    <property type="component" value="Unassembled WGS sequence"/>
</dbReference>
<dbReference type="HOGENOM" id="CLU_111095_2_1_5"/>
<gene>
    <name evidence="2" type="ORF">PU1002_04216</name>
</gene>
<dbReference type="EMBL" id="AAPV01000001">
    <property type="protein sequence ID" value="EAS84894.1"/>
    <property type="molecule type" value="Genomic_DNA"/>
</dbReference>
<name>Q1V1I4_PELU1</name>
<dbReference type="CDD" id="cd07313">
    <property type="entry name" value="terB_like_2"/>
    <property type="match status" value="1"/>
</dbReference>
<dbReference type="Pfam" id="PF05099">
    <property type="entry name" value="TerB"/>
    <property type="match status" value="1"/>
</dbReference>
<comment type="caution">
    <text evidence="2">The sequence shown here is derived from an EMBL/GenBank/DDBJ whole genome shotgun (WGS) entry which is preliminary data.</text>
</comment>
<dbReference type="InterPro" id="IPR029024">
    <property type="entry name" value="TerB-like"/>
</dbReference>
<accession>Q1V1I4</accession>
<evidence type="ECO:0000259" key="1">
    <source>
        <dbReference type="Pfam" id="PF05099"/>
    </source>
</evidence>